<proteinExistence type="predicted"/>
<dbReference type="KEGG" id="mgg:MPLG2_2459"/>
<keyword evidence="1" id="KW-1133">Transmembrane helix</keyword>
<evidence type="ECO:0000313" key="3">
    <source>
        <dbReference type="Proteomes" id="UP000238164"/>
    </source>
</evidence>
<keyword evidence="1" id="KW-0812">Transmembrane</keyword>
<gene>
    <name evidence="2" type="ORF">MPLG2_2459</name>
</gene>
<feature type="transmembrane region" description="Helical" evidence="1">
    <location>
        <begin position="7"/>
        <end position="29"/>
    </location>
</feature>
<feature type="transmembrane region" description="Helical" evidence="1">
    <location>
        <begin position="88"/>
        <end position="108"/>
    </location>
</feature>
<feature type="transmembrane region" description="Helical" evidence="1">
    <location>
        <begin position="144"/>
        <end position="163"/>
    </location>
</feature>
<dbReference type="InterPro" id="IPR013901">
    <property type="entry name" value="Anthrone_oxy"/>
</dbReference>
<protein>
    <recommendedName>
        <fullName evidence="4">Integral membrane protein</fullName>
    </recommendedName>
</protein>
<accession>A0A2N9JJ94</accession>
<evidence type="ECO:0008006" key="4">
    <source>
        <dbReference type="Google" id="ProtNLM"/>
    </source>
</evidence>
<sequence>MNSSPHLLWTAAISGAGVLGSLTCGLVYANFSARVMPRLAALRPAEAVATMQHFNVVALRAPFMTAFFGSAALGLVALGLLATHRHPASWLAAVGGGLYLAGFSLTIARNVPLNEALAALPSDSAQAADLWQRYLAEWTPANTVRAALSLAAAAAFAAAVAAARG</sequence>
<evidence type="ECO:0000256" key="1">
    <source>
        <dbReference type="SAM" id="Phobius"/>
    </source>
</evidence>
<feature type="transmembrane region" description="Helical" evidence="1">
    <location>
        <begin position="61"/>
        <end position="81"/>
    </location>
</feature>
<dbReference type="AlphaFoldDB" id="A0A2N9JJ94"/>
<dbReference type="Proteomes" id="UP000238164">
    <property type="component" value="Chromosome 1"/>
</dbReference>
<keyword evidence="3" id="KW-1185">Reference proteome</keyword>
<keyword evidence="1" id="KW-0472">Membrane</keyword>
<dbReference type="Pfam" id="PF08592">
    <property type="entry name" value="Anthrone_oxy"/>
    <property type="match status" value="1"/>
</dbReference>
<organism evidence="2 3">
    <name type="scientific">Micropruina glycogenica</name>
    <dbReference type="NCBI Taxonomy" id="75385"/>
    <lineage>
        <taxon>Bacteria</taxon>
        <taxon>Bacillati</taxon>
        <taxon>Actinomycetota</taxon>
        <taxon>Actinomycetes</taxon>
        <taxon>Propionibacteriales</taxon>
        <taxon>Nocardioidaceae</taxon>
        <taxon>Micropruina</taxon>
    </lineage>
</organism>
<name>A0A2N9JJ94_9ACTN</name>
<evidence type="ECO:0000313" key="2">
    <source>
        <dbReference type="EMBL" id="SPD87489.1"/>
    </source>
</evidence>
<dbReference type="RefSeq" id="WP_105186209.1">
    <property type="nucleotide sequence ID" value="NZ_BAAAGO010000031.1"/>
</dbReference>
<reference evidence="2 3" key="1">
    <citation type="submission" date="2018-02" db="EMBL/GenBank/DDBJ databases">
        <authorList>
            <person name="Cohen D.B."/>
            <person name="Kent A.D."/>
        </authorList>
    </citation>
    <scope>NUCLEOTIDE SEQUENCE [LARGE SCALE GENOMIC DNA]</scope>
    <source>
        <strain evidence="2">1</strain>
    </source>
</reference>
<dbReference type="OrthoDB" id="428263at2"/>
<dbReference type="EMBL" id="LT985188">
    <property type="protein sequence ID" value="SPD87489.1"/>
    <property type="molecule type" value="Genomic_DNA"/>
</dbReference>